<reference evidence="11 12" key="1">
    <citation type="submission" date="2019-08" db="EMBL/GenBank/DDBJ databases">
        <title>In-depth cultivation of the pig gut microbiome towards novel bacterial diversity and tailored functional studies.</title>
        <authorList>
            <person name="Wylensek D."/>
            <person name="Hitch T.C.A."/>
            <person name="Clavel T."/>
        </authorList>
    </citation>
    <scope>NUCLEOTIDE SEQUENCE [LARGE SCALE GENOMIC DNA]</scope>
    <source>
        <strain evidence="11 12">BBE-744-WT-12</strain>
    </source>
</reference>
<proteinExistence type="inferred from homology"/>
<feature type="modified residue" description="N6-(pyridoxal phosphate)lysine" evidence="5 7">
    <location>
        <position position="73"/>
    </location>
</feature>
<dbReference type="GO" id="GO:0009089">
    <property type="term" value="P:lysine biosynthetic process via diaminopimelate"/>
    <property type="evidence" value="ECO:0007669"/>
    <property type="project" value="UniProtKB-UniRule"/>
</dbReference>
<dbReference type="InterPro" id="IPR000183">
    <property type="entry name" value="Orn/DAP/Arg_de-COase"/>
</dbReference>
<evidence type="ECO:0000256" key="4">
    <source>
        <dbReference type="ARBA" id="ARBA00023239"/>
    </source>
</evidence>
<dbReference type="EC" id="4.1.1.20" evidence="5 6"/>
<accession>A0A844G4C1</accession>
<dbReference type="GO" id="GO:0030170">
    <property type="term" value="F:pyridoxal phosphate binding"/>
    <property type="evidence" value="ECO:0007669"/>
    <property type="project" value="UniProtKB-UniRule"/>
</dbReference>
<feature type="active site" description="Proton donor" evidence="7">
    <location>
        <position position="354"/>
    </location>
</feature>
<feature type="binding site" evidence="5">
    <location>
        <position position="324"/>
    </location>
    <ligand>
        <name>substrate</name>
    </ligand>
</feature>
<feature type="binding site" evidence="5">
    <location>
        <position position="383"/>
    </location>
    <ligand>
        <name>substrate</name>
    </ligand>
</feature>
<protein>
    <recommendedName>
        <fullName evidence="5 6">Diaminopimelate decarboxylase</fullName>
        <shortName evidence="5">DAP decarboxylase</shortName>
        <shortName evidence="5">DAPDC</shortName>
        <ecNumber evidence="5 6">4.1.1.20</ecNumber>
    </recommendedName>
</protein>
<comment type="catalytic activity">
    <reaction evidence="5 8">
        <text>meso-2,6-diaminopimelate + H(+) = L-lysine + CO2</text>
        <dbReference type="Rhea" id="RHEA:15101"/>
        <dbReference type="ChEBI" id="CHEBI:15378"/>
        <dbReference type="ChEBI" id="CHEBI:16526"/>
        <dbReference type="ChEBI" id="CHEBI:32551"/>
        <dbReference type="ChEBI" id="CHEBI:57791"/>
        <dbReference type="EC" id="4.1.1.20"/>
    </reaction>
</comment>
<dbReference type="InterPro" id="IPR022643">
    <property type="entry name" value="De-COase2_C"/>
</dbReference>
<dbReference type="SUPFAM" id="SSF51419">
    <property type="entry name" value="PLP-binding barrel"/>
    <property type="match status" value="1"/>
</dbReference>
<evidence type="ECO:0000256" key="6">
    <source>
        <dbReference type="NCBIfam" id="TIGR01048"/>
    </source>
</evidence>
<keyword evidence="5" id="KW-0028">Amino-acid biosynthesis</keyword>
<keyword evidence="5 8" id="KW-0457">Lysine biosynthesis</keyword>
<organism evidence="11 12">
    <name type="scientific">Victivallis lenta</name>
    <dbReference type="NCBI Taxonomy" id="2606640"/>
    <lineage>
        <taxon>Bacteria</taxon>
        <taxon>Pseudomonadati</taxon>
        <taxon>Lentisphaerota</taxon>
        <taxon>Lentisphaeria</taxon>
        <taxon>Victivallales</taxon>
        <taxon>Victivallaceae</taxon>
        <taxon>Victivallis</taxon>
    </lineage>
</organism>
<dbReference type="InterPro" id="IPR009006">
    <property type="entry name" value="Ala_racemase/Decarboxylase_C"/>
</dbReference>
<comment type="subunit">
    <text evidence="5">Homodimer.</text>
</comment>
<dbReference type="InterPro" id="IPR029066">
    <property type="entry name" value="PLP-binding_barrel"/>
</dbReference>
<keyword evidence="12" id="KW-1185">Reference proteome</keyword>
<comment type="cofactor">
    <cofactor evidence="1 5 7 8">
        <name>pyridoxal 5'-phosphate</name>
        <dbReference type="ChEBI" id="CHEBI:597326"/>
    </cofactor>
</comment>
<dbReference type="AlphaFoldDB" id="A0A844G4C1"/>
<evidence type="ECO:0000259" key="10">
    <source>
        <dbReference type="Pfam" id="PF02784"/>
    </source>
</evidence>
<dbReference type="Gene3D" id="2.40.37.10">
    <property type="entry name" value="Lyase, Ornithine Decarboxylase, Chain A, domain 1"/>
    <property type="match status" value="1"/>
</dbReference>
<dbReference type="InterPro" id="IPR022644">
    <property type="entry name" value="De-COase2_N"/>
</dbReference>
<evidence type="ECO:0000256" key="1">
    <source>
        <dbReference type="ARBA" id="ARBA00001933"/>
    </source>
</evidence>
<comment type="pathway">
    <text evidence="5 8">Amino-acid biosynthesis; L-lysine biosynthesis via DAP pathway; L-lysine from DL-2,6-diaminopimelate: step 1/1.</text>
</comment>
<dbReference type="GO" id="GO:0008836">
    <property type="term" value="F:diaminopimelate decarboxylase activity"/>
    <property type="evidence" value="ECO:0007669"/>
    <property type="project" value="UniProtKB-UniRule"/>
</dbReference>
<dbReference type="EMBL" id="VUNS01000016">
    <property type="protein sequence ID" value="MST98206.1"/>
    <property type="molecule type" value="Genomic_DNA"/>
</dbReference>
<dbReference type="HAMAP" id="MF_02120">
    <property type="entry name" value="LysA"/>
    <property type="match status" value="1"/>
</dbReference>
<keyword evidence="2 5" id="KW-0210">Decarboxylase</keyword>
<name>A0A844G4C1_9BACT</name>
<dbReference type="Pfam" id="PF02784">
    <property type="entry name" value="Orn_Arg_deC_N"/>
    <property type="match status" value="1"/>
</dbReference>
<comment type="caution">
    <text evidence="11">The sequence shown here is derived from an EMBL/GenBank/DDBJ whole genome shotgun (WGS) entry which is preliminary data.</text>
</comment>
<sequence>MRRRRAARAHRGDLDLLTQPSEGNVLNSDFLLKLAAEYDTPLYVYDGDMAVERYRDLYRFIPYDRLKVCCAMKANYNPGLLTLLRDAGAGLDTVSPGEVHMALALGFPKERIIYTANNMTDEEFEEVLATGVLMNIGSLSRLEKIAEKHPGMRLCLRFNPDVCDGDNVKTMTGGDLTKFGILLEAVEEVKQIVRRGNLKVVGLHEHTGSGLQRCESVYRSMENLMAIAVPENFPDLEFLDFGGGFKVPYKPDEARIDYVAMGAEIARLFEAFTRRYGRRLNMLFEPGKYIFAEAGVLLTEVNTIKHNRTRVIAGCDSGFPQLIRPVLYDAYHQVRNLSNPDGKPQIYDVCGNICETGDRFAEQRELPEIREYDILAIGNAGAYCYSMGGVYNLRAMPTEVVVSGGKVTYVRERLTSEQLCGRILGEGRFL</sequence>
<comment type="function">
    <text evidence="5">Specifically catalyzes the decarboxylation of meso-diaminopimelate (meso-DAP) to L-lysine.</text>
</comment>
<feature type="domain" description="Orn/DAP/Arg decarboxylase 2 C-terminal" evidence="9">
    <location>
        <begin position="43"/>
        <end position="381"/>
    </location>
</feature>
<feature type="binding site" evidence="5">
    <location>
        <position position="383"/>
    </location>
    <ligand>
        <name>pyridoxal 5'-phosphate</name>
        <dbReference type="ChEBI" id="CHEBI:597326"/>
    </ligand>
</feature>
<feature type="domain" description="Orn/DAP/Arg decarboxylase 2 N-terminal" evidence="10">
    <location>
        <begin position="62"/>
        <end position="292"/>
    </location>
</feature>
<evidence type="ECO:0000259" key="9">
    <source>
        <dbReference type="Pfam" id="PF00278"/>
    </source>
</evidence>
<dbReference type="PANTHER" id="PTHR43727">
    <property type="entry name" value="DIAMINOPIMELATE DECARBOXYLASE"/>
    <property type="match status" value="1"/>
</dbReference>
<dbReference type="CDD" id="cd06828">
    <property type="entry name" value="PLPDE_III_DapDC"/>
    <property type="match status" value="1"/>
</dbReference>
<evidence type="ECO:0000256" key="2">
    <source>
        <dbReference type="ARBA" id="ARBA00022793"/>
    </source>
</evidence>
<dbReference type="InterPro" id="IPR002986">
    <property type="entry name" value="DAP_deCOOHase_LysA"/>
</dbReference>
<feature type="binding site" evidence="5">
    <location>
        <position position="355"/>
    </location>
    <ligand>
        <name>substrate</name>
    </ligand>
</feature>
<evidence type="ECO:0000256" key="3">
    <source>
        <dbReference type="ARBA" id="ARBA00022898"/>
    </source>
</evidence>
<gene>
    <name evidence="5 11" type="primary">lysA</name>
    <name evidence="11" type="ORF">FYJ85_14270</name>
</gene>
<dbReference type="PANTHER" id="PTHR43727:SF2">
    <property type="entry name" value="GROUP IV DECARBOXYLASE"/>
    <property type="match status" value="1"/>
</dbReference>
<dbReference type="PRINTS" id="PR01181">
    <property type="entry name" value="DAPDCRBXLASE"/>
</dbReference>
<dbReference type="Pfam" id="PF00278">
    <property type="entry name" value="Orn_DAP_Arg_deC"/>
    <property type="match status" value="1"/>
</dbReference>
<dbReference type="UniPathway" id="UPA00034">
    <property type="reaction ID" value="UER00027"/>
</dbReference>
<comment type="caution">
    <text evidence="5">Lacks conserved residue(s) required for the propagation of feature annotation.</text>
</comment>
<feature type="binding site" evidence="5">
    <location>
        <position position="244"/>
    </location>
    <ligand>
        <name>pyridoxal 5'-phosphate</name>
        <dbReference type="ChEBI" id="CHEBI:597326"/>
    </ligand>
</feature>
<dbReference type="Proteomes" id="UP000435649">
    <property type="component" value="Unassembled WGS sequence"/>
</dbReference>
<dbReference type="PRINTS" id="PR01179">
    <property type="entry name" value="ODADCRBXLASE"/>
</dbReference>
<evidence type="ECO:0000313" key="12">
    <source>
        <dbReference type="Proteomes" id="UP000435649"/>
    </source>
</evidence>
<feature type="binding site" evidence="5">
    <location>
        <position position="328"/>
    </location>
    <ligand>
        <name>substrate</name>
    </ligand>
</feature>
<evidence type="ECO:0000256" key="7">
    <source>
        <dbReference type="PIRSR" id="PIRSR600183-50"/>
    </source>
</evidence>
<evidence type="ECO:0000313" key="11">
    <source>
        <dbReference type="EMBL" id="MST98206.1"/>
    </source>
</evidence>
<keyword evidence="3 5" id="KW-0663">Pyridoxal phosphate</keyword>
<dbReference type="Gene3D" id="3.20.20.10">
    <property type="entry name" value="Alanine racemase"/>
    <property type="match status" value="1"/>
</dbReference>
<evidence type="ECO:0000256" key="5">
    <source>
        <dbReference type="HAMAP-Rule" id="MF_02120"/>
    </source>
</evidence>
<dbReference type="SUPFAM" id="SSF50621">
    <property type="entry name" value="Alanine racemase C-terminal domain-like"/>
    <property type="match status" value="1"/>
</dbReference>
<dbReference type="NCBIfam" id="TIGR01048">
    <property type="entry name" value="lysA"/>
    <property type="match status" value="1"/>
</dbReference>
<comment type="similarity">
    <text evidence="5">Belongs to the Orn/Lys/Arg decarboxylase class-II family. LysA subfamily.</text>
</comment>
<keyword evidence="4 5" id="KW-0456">Lyase</keyword>
<evidence type="ECO:0000256" key="8">
    <source>
        <dbReference type="RuleBase" id="RU003738"/>
    </source>
</evidence>